<proteinExistence type="predicted"/>
<name>A0A1I7WUZ7_HETBA</name>
<dbReference type="AlphaFoldDB" id="A0A1I7WUZ7"/>
<sequence>MPFRETIFKEISFLDISFLCELFGASDGFMLQEHTIASLLLCRQWMNWQRIVRQVCLRWSLIAHIILGFMDEKIINRFSFELFASLVDIP</sequence>
<protein>
    <submittedName>
        <fullName evidence="2">Uncharacterized protein</fullName>
    </submittedName>
</protein>
<dbReference type="Proteomes" id="UP000095283">
    <property type="component" value="Unplaced"/>
</dbReference>
<evidence type="ECO:0000313" key="1">
    <source>
        <dbReference type="Proteomes" id="UP000095283"/>
    </source>
</evidence>
<organism evidence="1 2">
    <name type="scientific">Heterorhabditis bacteriophora</name>
    <name type="common">Entomopathogenic nematode worm</name>
    <dbReference type="NCBI Taxonomy" id="37862"/>
    <lineage>
        <taxon>Eukaryota</taxon>
        <taxon>Metazoa</taxon>
        <taxon>Ecdysozoa</taxon>
        <taxon>Nematoda</taxon>
        <taxon>Chromadorea</taxon>
        <taxon>Rhabditida</taxon>
        <taxon>Rhabditina</taxon>
        <taxon>Rhabditomorpha</taxon>
        <taxon>Strongyloidea</taxon>
        <taxon>Heterorhabditidae</taxon>
        <taxon>Heterorhabditis</taxon>
    </lineage>
</organism>
<reference evidence="2" key="1">
    <citation type="submission" date="2016-11" db="UniProtKB">
        <authorList>
            <consortium name="WormBaseParasite"/>
        </authorList>
    </citation>
    <scope>IDENTIFICATION</scope>
</reference>
<accession>A0A1I7WUZ7</accession>
<dbReference type="WBParaSite" id="Hba_08977">
    <property type="protein sequence ID" value="Hba_08977"/>
    <property type="gene ID" value="Hba_08977"/>
</dbReference>
<keyword evidence="1" id="KW-1185">Reference proteome</keyword>
<evidence type="ECO:0000313" key="2">
    <source>
        <dbReference type="WBParaSite" id="Hba_08977"/>
    </source>
</evidence>